<organism evidence="2 3">
    <name type="scientific">Leucocoprinus leucothites</name>
    <dbReference type="NCBI Taxonomy" id="201217"/>
    <lineage>
        <taxon>Eukaryota</taxon>
        <taxon>Fungi</taxon>
        <taxon>Dikarya</taxon>
        <taxon>Basidiomycota</taxon>
        <taxon>Agaricomycotina</taxon>
        <taxon>Agaricomycetes</taxon>
        <taxon>Agaricomycetidae</taxon>
        <taxon>Agaricales</taxon>
        <taxon>Agaricineae</taxon>
        <taxon>Agaricaceae</taxon>
        <taxon>Leucocoprinus</taxon>
    </lineage>
</organism>
<sequence>MSNLLPLIRIGVFGTVSLFSFIVLVMSAHILSMARITIDFAALGVAVAVLTLLTLPVMLFLGRIRSGALPSFIAVELGWTGFLWVMWLASAGTTASINGSGGRCVDFGGASTLCGEVNAIEAFAFLNWLMLMGYFVVLLVFSFRAVQAGNNHIWTTSVNDANFEGGHNHAVHQPAHTSQYPPMSVAHA</sequence>
<keyword evidence="3" id="KW-1185">Reference proteome</keyword>
<accession>A0A8H5GG16</accession>
<reference evidence="2 3" key="1">
    <citation type="journal article" date="2020" name="ISME J.">
        <title>Uncovering the hidden diversity of litter-decomposition mechanisms in mushroom-forming fungi.</title>
        <authorList>
            <person name="Floudas D."/>
            <person name="Bentzer J."/>
            <person name="Ahren D."/>
            <person name="Johansson T."/>
            <person name="Persson P."/>
            <person name="Tunlid A."/>
        </authorList>
    </citation>
    <scope>NUCLEOTIDE SEQUENCE [LARGE SCALE GENOMIC DNA]</scope>
    <source>
        <strain evidence="2 3">CBS 146.42</strain>
    </source>
</reference>
<dbReference type="Proteomes" id="UP000559027">
    <property type="component" value="Unassembled WGS sequence"/>
</dbReference>
<feature type="transmembrane region" description="Helical" evidence="1">
    <location>
        <begin position="12"/>
        <end position="34"/>
    </location>
</feature>
<evidence type="ECO:0000313" key="2">
    <source>
        <dbReference type="EMBL" id="KAF5364124.1"/>
    </source>
</evidence>
<feature type="transmembrane region" description="Helical" evidence="1">
    <location>
        <begin position="68"/>
        <end position="89"/>
    </location>
</feature>
<gene>
    <name evidence="2" type="ORF">D9756_000965</name>
</gene>
<dbReference type="AlphaFoldDB" id="A0A8H5GG16"/>
<dbReference type="EMBL" id="JAACJO010000001">
    <property type="protein sequence ID" value="KAF5364124.1"/>
    <property type="molecule type" value="Genomic_DNA"/>
</dbReference>
<comment type="caution">
    <text evidence="2">The sequence shown here is derived from an EMBL/GenBank/DDBJ whole genome shotgun (WGS) entry which is preliminary data.</text>
</comment>
<keyword evidence="1" id="KW-1133">Transmembrane helix</keyword>
<keyword evidence="1" id="KW-0812">Transmembrane</keyword>
<dbReference type="OrthoDB" id="3364107at2759"/>
<name>A0A8H5GG16_9AGAR</name>
<keyword evidence="1" id="KW-0472">Membrane</keyword>
<feature type="transmembrane region" description="Helical" evidence="1">
    <location>
        <begin position="125"/>
        <end position="143"/>
    </location>
</feature>
<evidence type="ECO:0000313" key="3">
    <source>
        <dbReference type="Proteomes" id="UP000559027"/>
    </source>
</evidence>
<evidence type="ECO:0000256" key="1">
    <source>
        <dbReference type="SAM" id="Phobius"/>
    </source>
</evidence>
<proteinExistence type="predicted"/>
<feature type="transmembrane region" description="Helical" evidence="1">
    <location>
        <begin position="40"/>
        <end position="61"/>
    </location>
</feature>
<evidence type="ECO:0008006" key="4">
    <source>
        <dbReference type="Google" id="ProtNLM"/>
    </source>
</evidence>
<protein>
    <recommendedName>
        <fullName evidence="4">MARVEL domain-containing protein</fullName>
    </recommendedName>
</protein>